<dbReference type="Proteomes" id="UP000501926">
    <property type="component" value="Chromosome"/>
</dbReference>
<proteinExistence type="predicted"/>
<dbReference type="InterPro" id="IPR003607">
    <property type="entry name" value="HD/PDEase_dom"/>
</dbReference>
<dbReference type="Gene3D" id="1.10.3210.10">
    <property type="entry name" value="Hypothetical protein af1432"/>
    <property type="match status" value="1"/>
</dbReference>
<dbReference type="PROSITE" id="PS51832">
    <property type="entry name" value="HD_GYP"/>
    <property type="match status" value="1"/>
</dbReference>
<dbReference type="CDD" id="cd00077">
    <property type="entry name" value="HDc"/>
    <property type="match status" value="1"/>
</dbReference>
<dbReference type="PANTHER" id="PTHR43155:SF2">
    <property type="entry name" value="CYCLIC DI-GMP PHOSPHODIESTERASE PA4108"/>
    <property type="match status" value="1"/>
</dbReference>
<sequence>MYSIHLYLIGVTGNRYKIKSMIRKHVNNITPGMALGKTIYGDNYAILLKKGIAITQDHILSLKRRGIVCVYVEEEDTADIETPEIVSEKVHTMMTKRVIITYKKISDSFKDLSMKGSTCESIINSINSEKFKKTFHQNIELKQLNNDISFFIDEIMDREVLAGLNTIKTHDNYTYEHSVDSAIVALLFAKRLRLDRNKLKQIAIGKLLHDIGNIFIDMEILNKREKLSEHENEQIKKHSVFGYELLKDLEHVGFVAAHIAYQHHEWQDGSGYPLGLKGSNTFDFYNVNEICYSDEAKIILPAEIAAIADFYDACVANRPFRPPIPHDIVYELIKNGAETHFNKELVRYFLDLLPKYPVGTEIKIKNGAYEGFTGFVFSLNRDSLNRPVIKILYDNNKKKINPVVIDLSSVGRNITIQCIF</sequence>
<evidence type="ECO:0000259" key="1">
    <source>
        <dbReference type="PROSITE" id="PS51832"/>
    </source>
</evidence>
<organism evidence="2 3">
    <name type="scientific">Kuenenia stuttgartiensis</name>
    <dbReference type="NCBI Taxonomy" id="174633"/>
    <lineage>
        <taxon>Bacteria</taxon>
        <taxon>Pseudomonadati</taxon>
        <taxon>Planctomycetota</taxon>
        <taxon>Candidatus Brocadiia</taxon>
        <taxon>Candidatus Brocadiales</taxon>
        <taxon>Candidatus Brocadiaceae</taxon>
        <taxon>Candidatus Kuenenia</taxon>
    </lineage>
</organism>
<name>A0A6G7GIN9_KUEST</name>
<evidence type="ECO:0000313" key="3">
    <source>
        <dbReference type="Proteomes" id="UP000501926"/>
    </source>
</evidence>
<evidence type="ECO:0000313" key="2">
    <source>
        <dbReference type="EMBL" id="QII09406.1"/>
    </source>
</evidence>
<accession>A0A6G7GIN9</accession>
<feature type="domain" description="HD-GYP" evidence="1">
    <location>
        <begin position="152"/>
        <end position="365"/>
    </location>
</feature>
<gene>
    <name evidence="2" type="ORF">KsCSTR_00270</name>
</gene>
<dbReference type="EMBL" id="CP049055">
    <property type="protein sequence ID" value="QII09406.1"/>
    <property type="molecule type" value="Genomic_DNA"/>
</dbReference>
<dbReference type="Pfam" id="PF13487">
    <property type="entry name" value="HD_5"/>
    <property type="match status" value="1"/>
</dbReference>
<dbReference type="PANTHER" id="PTHR43155">
    <property type="entry name" value="CYCLIC DI-GMP PHOSPHODIESTERASE PA4108-RELATED"/>
    <property type="match status" value="1"/>
</dbReference>
<dbReference type="InterPro" id="IPR037522">
    <property type="entry name" value="HD_GYP_dom"/>
</dbReference>
<protein>
    <recommendedName>
        <fullName evidence="1">HD-GYP domain-containing protein</fullName>
    </recommendedName>
</protein>
<dbReference type="SMART" id="SM00471">
    <property type="entry name" value="HDc"/>
    <property type="match status" value="1"/>
</dbReference>
<dbReference type="SUPFAM" id="SSF109604">
    <property type="entry name" value="HD-domain/PDEase-like"/>
    <property type="match status" value="1"/>
</dbReference>
<dbReference type="AlphaFoldDB" id="A0A6G7GIN9"/>
<reference evidence="2 3" key="1">
    <citation type="submission" date="2020-02" db="EMBL/GenBank/DDBJ databases">
        <title>Newly sequenced genome of strain CSTR1 showed variability in Candidatus Kuenenia stuttgartiensis genomes.</title>
        <authorList>
            <person name="Ding C."/>
            <person name="Adrian L."/>
        </authorList>
    </citation>
    <scope>NUCLEOTIDE SEQUENCE [LARGE SCALE GENOMIC DNA]</scope>
    <source>
        <strain evidence="2 3">CSTR1</strain>
    </source>
</reference>